<gene>
    <name evidence="6" type="ORF">RHODGE_RHODGE_03188</name>
</gene>
<dbReference type="PANTHER" id="PTHR36307">
    <property type="entry name" value="FLAGELLA BASAL BODY P-RING FORMATION PROTEIN FLGA"/>
    <property type="match status" value="1"/>
</dbReference>
<protein>
    <recommendedName>
        <fullName evidence="5">SAF domain-containing protein</fullName>
    </recommendedName>
</protein>
<dbReference type="NCBIfam" id="TIGR03170">
    <property type="entry name" value="flgA_cterm"/>
    <property type="match status" value="1"/>
</dbReference>
<evidence type="ECO:0000256" key="1">
    <source>
        <dbReference type="ARBA" id="ARBA00004418"/>
    </source>
</evidence>
<feature type="chain" id="PRO_5018787803" description="SAF domain-containing protein" evidence="4">
    <location>
        <begin position="30"/>
        <end position="364"/>
    </location>
</feature>
<dbReference type="Proteomes" id="UP000289200">
    <property type="component" value="Unassembled WGS sequence"/>
</dbReference>
<proteinExistence type="predicted"/>
<evidence type="ECO:0000256" key="2">
    <source>
        <dbReference type="ARBA" id="ARBA00022729"/>
    </source>
</evidence>
<organism evidence="6 7">
    <name type="scientific">Rhodoplanes serenus</name>
    <dbReference type="NCBI Taxonomy" id="200615"/>
    <lineage>
        <taxon>Bacteria</taxon>
        <taxon>Pseudomonadati</taxon>
        <taxon>Pseudomonadota</taxon>
        <taxon>Alphaproteobacteria</taxon>
        <taxon>Hyphomicrobiales</taxon>
        <taxon>Nitrobacteraceae</taxon>
        <taxon>Rhodoplanes</taxon>
    </lineage>
</organism>
<dbReference type="GO" id="GO:0042597">
    <property type="term" value="C:periplasmic space"/>
    <property type="evidence" value="ECO:0007669"/>
    <property type="project" value="UniProtKB-SubCell"/>
</dbReference>
<keyword evidence="3" id="KW-0574">Periplasm</keyword>
<dbReference type="InterPro" id="IPR039246">
    <property type="entry name" value="Flagellar_FlgA"/>
</dbReference>
<keyword evidence="7" id="KW-1185">Reference proteome</keyword>
<evidence type="ECO:0000256" key="3">
    <source>
        <dbReference type="ARBA" id="ARBA00022764"/>
    </source>
</evidence>
<dbReference type="AlphaFoldDB" id="A0A3S4BGS4"/>
<evidence type="ECO:0000313" key="7">
    <source>
        <dbReference type="Proteomes" id="UP000289200"/>
    </source>
</evidence>
<comment type="caution">
    <text evidence="6">The sequence shown here is derived from an EMBL/GenBank/DDBJ whole genome shotgun (WGS) entry which is preliminary data.</text>
</comment>
<dbReference type="Gene3D" id="2.30.30.760">
    <property type="match status" value="1"/>
</dbReference>
<dbReference type="SMART" id="SM00858">
    <property type="entry name" value="SAF"/>
    <property type="match status" value="1"/>
</dbReference>
<feature type="signal peptide" evidence="4">
    <location>
        <begin position="1"/>
        <end position="29"/>
    </location>
</feature>
<comment type="subcellular location">
    <subcellularLocation>
        <location evidence="1">Periplasm</location>
    </subcellularLocation>
</comment>
<sequence>MIRFTSRFSRRAAILAAAVAAALLGPLTAAPGQATEPVLVDPRPVPMLRRAVLVSDPLVRIGDLVENAGAVAAVPVFRAPDVGTTGSVSTALVLDALRPHRLFRVEVGDITEIEVTRAGRIVTVADIQARILQAFAGQYGLGEASNLTLTVERDVRPFAVEPTSHGELVVARSSYDPRSTRFDITFEVPGSQAARRVPLRFTGTLVEMTEAVIVTRAVQRGDVLKTTDVLIERRPRHEVPIDAASPRDRVAGLAIRQNLRAGQVIRRGDLTKPDLVRRDDTVTMIYEAPGLMLTTRGKAIESGAEGDMITAVNVQSKRTVQGIVTGAGQITLVSATPRVLAAAAVESAGSVPGASGPGALKPGE</sequence>
<evidence type="ECO:0000259" key="5">
    <source>
        <dbReference type="SMART" id="SM00858"/>
    </source>
</evidence>
<accession>A0A3S4BGS4</accession>
<dbReference type="InterPro" id="IPR017585">
    <property type="entry name" value="SAF_FlgA"/>
</dbReference>
<dbReference type="PANTHER" id="PTHR36307:SF1">
    <property type="entry name" value="FLAGELLA BASAL BODY P-RING FORMATION PROTEIN FLGA"/>
    <property type="match status" value="1"/>
</dbReference>
<dbReference type="OrthoDB" id="5323072at2"/>
<dbReference type="CDD" id="cd11614">
    <property type="entry name" value="SAF_CpaB_FlgA_like"/>
    <property type="match status" value="1"/>
</dbReference>
<dbReference type="InterPro" id="IPR013974">
    <property type="entry name" value="SAF"/>
</dbReference>
<evidence type="ECO:0000313" key="6">
    <source>
        <dbReference type="EMBL" id="VCU09504.1"/>
    </source>
</evidence>
<reference evidence="7" key="1">
    <citation type="submission" date="2018-10" db="EMBL/GenBank/DDBJ databases">
        <authorList>
            <person name="Peiro R."/>
            <person name="Begona"/>
            <person name="Cbmso G."/>
            <person name="Lopez M."/>
            <person name="Gonzalez S."/>
            <person name="Sacristan E."/>
            <person name="Castillo E."/>
        </authorList>
    </citation>
    <scope>NUCLEOTIDE SEQUENCE [LARGE SCALE GENOMIC DNA]</scope>
</reference>
<dbReference type="GO" id="GO:0044780">
    <property type="term" value="P:bacterial-type flagellum assembly"/>
    <property type="evidence" value="ECO:0007669"/>
    <property type="project" value="InterPro"/>
</dbReference>
<feature type="domain" description="SAF" evidence="5">
    <location>
        <begin position="209"/>
        <end position="271"/>
    </location>
</feature>
<dbReference type="Pfam" id="PF13144">
    <property type="entry name" value="ChapFlgA"/>
    <property type="match status" value="1"/>
</dbReference>
<dbReference type="Gene3D" id="3.90.1210.10">
    <property type="entry name" value="Antifreeze-like/N-acetylneuraminic acid synthase C-terminal domain"/>
    <property type="match status" value="1"/>
</dbReference>
<keyword evidence="2 4" id="KW-0732">Signal</keyword>
<name>A0A3S4BGS4_9BRAD</name>
<dbReference type="EMBL" id="UWOC01000159">
    <property type="protein sequence ID" value="VCU09504.1"/>
    <property type="molecule type" value="Genomic_DNA"/>
</dbReference>
<evidence type="ECO:0000256" key="4">
    <source>
        <dbReference type="SAM" id="SignalP"/>
    </source>
</evidence>
<dbReference type="RefSeq" id="WP_129609832.1">
    <property type="nucleotide sequence ID" value="NZ_UWOC01000159.1"/>
</dbReference>